<dbReference type="eggNOG" id="ENOG502RU2P">
    <property type="taxonomic scope" value="Eukaryota"/>
</dbReference>
<feature type="compositionally biased region" description="Basic and acidic residues" evidence="1">
    <location>
        <begin position="84"/>
        <end position="117"/>
    </location>
</feature>
<keyword evidence="3" id="KW-1185">Reference proteome</keyword>
<dbReference type="InterPro" id="IPR009072">
    <property type="entry name" value="Histone-fold"/>
</dbReference>
<dbReference type="STRING" id="60711.ENSCSAP00000017787"/>
<sequence>MSEKNNRKNSSTNNNQIQDRSRNELRVPMRFVDRVVQDEQDAESQSSSTINIILTLLDCLADYIMEQVALEAINNGRMRNTSQDGEREVDNHHEPHRTESDGTRFVFDEMPKSGKND</sequence>
<dbReference type="GeneTree" id="ENSGT00390000015623"/>
<dbReference type="GO" id="GO:0046982">
    <property type="term" value="F:protein heterodimerization activity"/>
    <property type="evidence" value="ECO:0007669"/>
    <property type="project" value="InterPro"/>
</dbReference>
<dbReference type="SUPFAM" id="SSF47113">
    <property type="entry name" value="Histone-fold"/>
    <property type="match status" value="1"/>
</dbReference>
<reference evidence="2" key="2">
    <citation type="submission" date="2025-09" db="UniProtKB">
        <authorList>
            <consortium name="Ensembl"/>
        </authorList>
    </citation>
    <scope>IDENTIFICATION</scope>
</reference>
<feature type="region of interest" description="Disordered" evidence="1">
    <location>
        <begin position="1"/>
        <end position="26"/>
    </location>
</feature>
<dbReference type="Ensembl" id="ENSCSAT00000018327.1">
    <property type="protein sequence ID" value="ENSCSAP00000017787.1"/>
    <property type="gene ID" value="ENSCSAG00000000208.1"/>
</dbReference>
<accession>A0A0D9SA98</accession>
<name>A0A0D9SA98_CHLSB</name>
<dbReference type="RefSeq" id="XP_008017787.1">
    <property type="nucleotide sequence ID" value="XM_008019596.3"/>
</dbReference>
<dbReference type="Bgee" id="ENSCSAG00000000208">
    <property type="expression patterns" value="Expressed in caudate nucleus and 1 other cell type or tissue"/>
</dbReference>
<gene>
    <name evidence="2" type="primary">H2AP</name>
</gene>
<dbReference type="BioGRID-ORCS" id="103247462">
    <property type="hits" value="0 hits in 6 CRISPR screens"/>
</dbReference>
<dbReference type="Proteomes" id="UP000029965">
    <property type="component" value="Unplaced"/>
</dbReference>
<evidence type="ECO:0000313" key="2">
    <source>
        <dbReference type="Ensembl" id="ENSCSAP00000017787.1"/>
    </source>
</evidence>
<evidence type="ECO:0000256" key="1">
    <source>
        <dbReference type="SAM" id="MobiDB-lite"/>
    </source>
</evidence>
<evidence type="ECO:0000313" key="3">
    <source>
        <dbReference type="Proteomes" id="UP000029965"/>
    </source>
</evidence>
<organism evidence="2 3">
    <name type="scientific">Chlorocebus sabaeus</name>
    <name type="common">Green monkey</name>
    <name type="synonym">Simia sabaea</name>
    <dbReference type="NCBI Taxonomy" id="60711"/>
    <lineage>
        <taxon>Eukaryota</taxon>
        <taxon>Metazoa</taxon>
        <taxon>Chordata</taxon>
        <taxon>Craniata</taxon>
        <taxon>Vertebrata</taxon>
        <taxon>Euteleostomi</taxon>
        <taxon>Mammalia</taxon>
        <taxon>Eutheria</taxon>
        <taxon>Euarchontoglires</taxon>
        <taxon>Primates</taxon>
        <taxon>Haplorrhini</taxon>
        <taxon>Catarrhini</taxon>
        <taxon>Cercopithecidae</taxon>
        <taxon>Cercopithecinae</taxon>
        <taxon>Chlorocebus</taxon>
    </lineage>
</organism>
<proteinExistence type="predicted"/>
<dbReference type="KEGG" id="csab:103247462"/>
<protein>
    <submittedName>
        <fullName evidence="2">H2A.P histone</fullName>
    </submittedName>
</protein>
<dbReference type="GeneID" id="103247462"/>
<reference evidence="2" key="1">
    <citation type="submission" date="2025-08" db="UniProtKB">
        <authorList>
            <consortium name="Ensembl"/>
        </authorList>
    </citation>
    <scope>IDENTIFICATION</scope>
</reference>
<feature type="region of interest" description="Disordered" evidence="1">
    <location>
        <begin position="77"/>
        <end position="117"/>
    </location>
</feature>
<dbReference type="AlphaFoldDB" id="A0A0D9SA98"/>
<dbReference type="OMA" id="NGRMRNT"/>